<dbReference type="Pfam" id="PF12363">
    <property type="entry name" value="Phage_TAC_12"/>
    <property type="match status" value="1"/>
</dbReference>
<dbReference type="InterPro" id="IPR024410">
    <property type="entry name" value="Phage_TAC_12"/>
</dbReference>
<evidence type="ECO:0000313" key="2">
    <source>
        <dbReference type="Proteomes" id="UP000674938"/>
    </source>
</evidence>
<sequence length="118" mass="13268">MKLIINKKTYSFKFGTKFVREIDARLPLEQEGIKFGFGLSAKVIPELQGTNVNTLSTVLLLGNLTEEDQVSQDILDDYIDSVEDIEGLFDEVMKELAESNAGKLAMRNLRESLKKAKN</sequence>
<dbReference type="EMBL" id="JAEEGA010000005">
    <property type="protein sequence ID" value="MBP1041257.1"/>
    <property type="molecule type" value="Genomic_DNA"/>
</dbReference>
<evidence type="ECO:0000313" key="1">
    <source>
        <dbReference type="EMBL" id="MBP1041257.1"/>
    </source>
</evidence>
<dbReference type="RefSeq" id="WP_209527031.1">
    <property type="nucleotide sequence ID" value="NZ_JAEEGA010000005.1"/>
</dbReference>
<organism evidence="1 2">
    <name type="scientific">Vagococcus allomyrinae</name>
    <dbReference type="NCBI Taxonomy" id="2794353"/>
    <lineage>
        <taxon>Bacteria</taxon>
        <taxon>Bacillati</taxon>
        <taxon>Bacillota</taxon>
        <taxon>Bacilli</taxon>
        <taxon>Lactobacillales</taxon>
        <taxon>Enterococcaceae</taxon>
        <taxon>Vagococcus</taxon>
    </lineage>
</organism>
<reference evidence="1" key="1">
    <citation type="submission" date="2020-12" db="EMBL/GenBank/DDBJ databases">
        <title>Vagococcus allomyrinae sp. nov. and Enterococcus lavae sp. nov., isolated from the larvae of Allomyrina dichotoma.</title>
        <authorList>
            <person name="Lee S.D."/>
        </authorList>
    </citation>
    <scope>NUCLEOTIDE SEQUENCE</scope>
    <source>
        <strain evidence="1">BWB3-3</strain>
    </source>
</reference>
<accession>A0A940P4G1</accession>
<protein>
    <recommendedName>
        <fullName evidence="3">Phage tail protein</fullName>
    </recommendedName>
</protein>
<keyword evidence="2" id="KW-1185">Reference proteome</keyword>
<proteinExistence type="predicted"/>
<name>A0A940P4G1_9ENTE</name>
<dbReference type="AlphaFoldDB" id="A0A940P4G1"/>
<gene>
    <name evidence="1" type="ORF">I6N95_09585</name>
</gene>
<dbReference type="Proteomes" id="UP000674938">
    <property type="component" value="Unassembled WGS sequence"/>
</dbReference>
<evidence type="ECO:0008006" key="3">
    <source>
        <dbReference type="Google" id="ProtNLM"/>
    </source>
</evidence>
<comment type="caution">
    <text evidence="1">The sequence shown here is derived from an EMBL/GenBank/DDBJ whole genome shotgun (WGS) entry which is preliminary data.</text>
</comment>